<dbReference type="Proteomes" id="UP000821866">
    <property type="component" value="Chromosome 4"/>
</dbReference>
<gene>
    <name evidence="2" type="ORF">HPB51_018215</name>
</gene>
<feature type="compositionally biased region" description="Acidic residues" evidence="1">
    <location>
        <begin position="45"/>
        <end position="61"/>
    </location>
</feature>
<evidence type="ECO:0000256" key="1">
    <source>
        <dbReference type="SAM" id="MobiDB-lite"/>
    </source>
</evidence>
<feature type="region of interest" description="Disordered" evidence="1">
    <location>
        <begin position="45"/>
        <end position="64"/>
    </location>
</feature>
<dbReference type="EMBL" id="JABSTU010000006">
    <property type="protein sequence ID" value="KAH8028733.1"/>
    <property type="molecule type" value="Genomic_DNA"/>
</dbReference>
<dbReference type="GO" id="GO:0005819">
    <property type="term" value="C:spindle"/>
    <property type="evidence" value="ECO:0007669"/>
    <property type="project" value="TreeGrafter"/>
</dbReference>
<name>A0A9J6E3N9_RHIMP</name>
<dbReference type="AlphaFoldDB" id="A0A9J6E3N9"/>
<dbReference type="GO" id="GO:0035869">
    <property type="term" value="C:ciliary transition zone"/>
    <property type="evidence" value="ECO:0007669"/>
    <property type="project" value="TreeGrafter"/>
</dbReference>
<dbReference type="VEuPathDB" id="VectorBase:LOC119167519"/>
<dbReference type="PANTHER" id="PTHR31022">
    <property type="entry name" value="CENTRIOLE, CILIA AND SPINDLE-ASSOCIATED PROTEIN"/>
    <property type="match status" value="1"/>
</dbReference>
<comment type="caution">
    <text evidence="2">The sequence shown here is derived from an EMBL/GenBank/DDBJ whole genome shotgun (WGS) entry which is preliminary data.</text>
</comment>
<reference evidence="2" key="2">
    <citation type="submission" date="2021-09" db="EMBL/GenBank/DDBJ databases">
        <authorList>
            <person name="Jia N."/>
            <person name="Wang J."/>
            <person name="Shi W."/>
            <person name="Du L."/>
            <person name="Sun Y."/>
            <person name="Zhan W."/>
            <person name="Jiang J."/>
            <person name="Wang Q."/>
            <person name="Zhang B."/>
            <person name="Ji P."/>
            <person name="Sakyi L.B."/>
            <person name="Cui X."/>
            <person name="Yuan T."/>
            <person name="Jiang B."/>
            <person name="Yang W."/>
            <person name="Lam T.T.-Y."/>
            <person name="Chang Q."/>
            <person name="Ding S."/>
            <person name="Wang X."/>
            <person name="Zhu J."/>
            <person name="Ruan X."/>
            <person name="Zhao L."/>
            <person name="Wei J."/>
            <person name="Que T."/>
            <person name="Du C."/>
            <person name="Cheng J."/>
            <person name="Dai P."/>
            <person name="Han X."/>
            <person name="Huang E."/>
            <person name="Gao Y."/>
            <person name="Liu J."/>
            <person name="Shao H."/>
            <person name="Ye R."/>
            <person name="Li L."/>
            <person name="Wei W."/>
            <person name="Wang X."/>
            <person name="Wang C."/>
            <person name="Huo Q."/>
            <person name="Li W."/>
            <person name="Guo W."/>
            <person name="Chen H."/>
            <person name="Chen S."/>
            <person name="Zhou L."/>
            <person name="Zhou L."/>
            <person name="Ni X."/>
            <person name="Tian J."/>
            <person name="Zhou Y."/>
            <person name="Sheng Y."/>
            <person name="Liu T."/>
            <person name="Pan Y."/>
            <person name="Xia L."/>
            <person name="Li J."/>
            <person name="Zhao F."/>
            <person name="Cao W."/>
        </authorList>
    </citation>
    <scope>NUCLEOTIDE SEQUENCE</scope>
    <source>
        <strain evidence="2">Rmic-2018</strain>
        <tissue evidence="2">Larvae</tissue>
    </source>
</reference>
<dbReference type="PANTHER" id="PTHR31022:SF4">
    <property type="entry name" value="CENTRIOLE, CILIA AND SPINDLE-ASSOCIATED PROTEIN"/>
    <property type="match status" value="1"/>
</dbReference>
<proteinExistence type="predicted"/>
<reference evidence="2" key="1">
    <citation type="journal article" date="2020" name="Cell">
        <title>Large-Scale Comparative Analyses of Tick Genomes Elucidate Their Genetic Diversity and Vector Capacities.</title>
        <authorList>
            <consortium name="Tick Genome and Microbiome Consortium (TIGMIC)"/>
            <person name="Jia N."/>
            <person name="Wang J."/>
            <person name="Shi W."/>
            <person name="Du L."/>
            <person name="Sun Y."/>
            <person name="Zhan W."/>
            <person name="Jiang J.F."/>
            <person name="Wang Q."/>
            <person name="Zhang B."/>
            <person name="Ji P."/>
            <person name="Bell-Sakyi L."/>
            <person name="Cui X.M."/>
            <person name="Yuan T.T."/>
            <person name="Jiang B.G."/>
            <person name="Yang W.F."/>
            <person name="Lam T.T."/>
            <person name="Chang Q.C."/>
            <person name="Ding S.J."/>
            <person name="Wang X.J."/>
            <person name="Zhu J.G."/>
            <person name="Ruan X.D."/>
            <person name="Zhao L."/>
            <person name="Wei J.T."/>
            <person name="Ye R.Z."/>
            <person name="Que T.C."/>
            <person name="Du C.H."/>
            <person name="Zhou Y.H."/>
            <person name="Cheng J.X."/>
            <person name="Dai P.F."/>
            <person name="Guo W.B."/>
            <person name="Han X.H."/>
            <person name="Huang E.J."/>
            <person name="Li L.F."/>
            <person name="Wei W."/>
            <person name="Gao Y.C."/>
            <person name="Liu J.Z."/>
            <person name="Shao H.Z."/>
            <person name="Wang X."/>
            <person name="Wang C.C."/>
            <person name="Yang T.C."/>
            <person name="Huo Q.B."/>
            <person name="Li W."/>
            <person name="Chen H.Y."/>
            <person name="Chen S.E."/>
            <person name="Zhou L.G."/>
            <person name="Ni X.B."/>
            <person name="Tian J.H."/>
            <person name="Sheng Y."/>
            <person name="Liu T."/>
            <person name="Pan Y.S."/>
            <person name="Xia L.Y."/>
            <person name="Li J."/>
            <person name="Zhao F."/>
            <person name="Cao W.C."/>
        </authorList>
    </citation>
    <scope>NUCLEOTIDE SEQUENCE</scope>
    <source>
        <strain evidence="2">Rmic-2018</strain>
    </source>
</reference>
<feature type="region of interest" description="Disordered" evidence="1">
    <location>
        <begin position="88"/>
        <end position="110"/>
    </location>
</feature>
<sequence length="302" mass="33695">MVLRKSEYRNNFRWFSADKRNALWLENALYRAERRQREYVHEPLGDEQDSGYELGDSESEECGLPPTKLRQRRLQLIAEASSAAKKRAEEDALLARQRKSTPPRRRPAEEVDAALILASPDRHMATQTAWPAKKDVAVQTVLADIVKMPRIAQDHKRRTRSRYRGSPRKELEPCQRCFALWGAPFENYGWADEVETIGTKQTFNVAASPMSCSLTIFSRDTADISLGSRCRENTATVADPTTADAAQDPSSGASALGATQGPAHLDLRVQGTVPMRPLSSAALPQSRDGTRPCLPFCRAKDV</sequence>
<evidence type="ECO:0000313" key="2">
    <source>
        <dbReference type="EMBL" id="KAH8028733.1"/>
    </source>
</evidence>
<keyword evidence="3" id="KW-1185">Reference proteome</keyword>
<protein>
    <submittedName>
        <fullName evidence="2">Uncharacterized protein</fullName>
    </submittedName>
</protein>
<organism evidence="2 3">
    <name type="scientific">Rhipicephalus microplus</name>
    <name type="common">Cattle tick</name>
    <name type="synonym">Boophilus microplus</name>
    <dbReference type="NCBI Taxonomy" id="6941"/>
    <lineage>
        <taxon>Eukaryota</taxon>
        <taxon>Metazoa</taxon>
        <taxon>Ecdysozoa</taxon>
        <taxon>Arthropoda</taxon>
        <taxon>Chelicerata</taxon>
        <taxon>Arachnida</taxon>
        <taxon>Acari</taxon>
        <taxon>Parasitiformes</taxon>
        <taxon>Ixodida</taxon>
        <taxon>Ixodoidea</taxon>
        <taxon>Ixodidae</taxon>
        <taxon>Rhipicephalinae</taxon>
        <taxon>Rhipicephalus</taxon>
        <taxon>Boophilus</taxon>
    </lineage>
</organism>
<dbReference type="GO" id="GO:0036064">
    <property type="term" value="C:ciliary basal body"/>
    <property type="evidence" value="ECO:0007669"/>
    <property type="project" value="TreeGrafter"/>
</dbReference>
<dbReference type="GO" id="GO:1901673">
    <property type="term" value="P:regulation of mitotic spindle assembly"/>
    <property type="evidence" value="ECO:0007669"/>
    <property type="project" value="TreeGrafter"/>
</dbReference>
<feature type="compositionally biased region" description="Basic residues" evidence="1">
    <location>
        <begin position="96"/>
        <end position="105"/>
    </location>
</feature>
<dbReference type="GO" id="GO:0005814">
    <property type="term" value="C:centriole"/>
    <property type="evidence" value="ECO:0007669"/>
    <property type="project" value="TreeGrafter"/>
</dbReference>
<dbReference type="GO" id="GO:0008017">
    <property type="term" value="F:microtubule binding"/>
    <property type="evidence" value="ECO:0007669"/>
    <property type="project" value="TreeGrafter"/>
</dbReference>
<dbReference type="InterPro" id="IPR029774">
    <property type="entry name" value="CSAP"/>
</dbReference>
<accession>A0A9J6E3N9</accession>
<evidence type="ECO:0000313" key="3">
    <source>
        <dbReference type="Proteomes" id="UP000821866"/>
    </source>
</evidence>
<dbReference type="Pfam" id="PF15748">
    <property type="entry name" value="CCSAP"/>
    <property type="match status" value="1"/>
</dbReference>